<dbReference type="AlphaFoldDB" id="A0AAP3WNL0"/>
<feature type="transmembrane region" description="Helical" evidence="1">
    <location>
        <begin position="33"/>
        <end position="52"/>
    </location>
</feature>
<evidence type="ECO:0000259" key="2">
    <source>
        <dbReference type="Pfam" id="PF20200"/>
    </source>
</evidence>
<proteinExistence type="predicted"/>
<protein>
    <recommendedName>
        <fullName evidence="2">DUF6562 domain-containing protein</fullName>
    </recommendedName>
</protein>
<feature type="domain" description="DUF6562" evidence="2">
    <location>
        <begin position="70"/>
        <end position="369"/>
    </location>
</feature>
<dbReference type="EMBL" id="JAQNWR010000022">
    <property type="protein sequence ID" value="MDC2410831.1"/>
    <property type="molecule type" value="Genomic_DNA"/>
</dbReference>
<organism evidence="3 4">
    <name type="scientific">Bacteroides ovatus</name>
    <dbReference type="NCBI Taxonomy" id="28116"/>
    <lineage>
        <taxon>Bacteria</taxon>
        <taxon>Pseudomonadati</taxon>
        <taxon>Bacteroidota</taxon>
        <taxon>Bacteroidia</taxon>
        <taxon>Bacteroidales</taxon>
        <taxon>Bacteroidaceae</taxon>
        <taxon>Bacteroides</taxon>
    </lineage>
</organism>
<dbReference type="Pfam" id="PF20200">
    <property type="entry name" value="DUF6562"/>
    <property type="match status" value="1"/>
</dbReference>
<sequence length="370" mass="41386">MRTEKDTETMDLYNKYNASEWLTRKEAIRRKRLVTIISASAAALLILILLLMSSCEKKDLCYLDAHPHICHTQLTLKFNTAWDNEPIYSNYTRSAGSLTVRYVLEFWTMSDDGKLETQLERKIVNGGSLAEGNNRYQVSVDLPADRIAVLAWAEPLASGQTSNPYFDVSSLTSVKMKEPFGAGATKDAFSASTTWDYSGYGGPHSHSNDLDFTEELELLRPFGTYTVISNDMEDYFEKAGADAPEPHTAKVNYQMWIPPMFDTFRQVASGSQSGATFNHTVSVHTEGKEYKLAEDLIFIGPGDGTDNYYNIIVETHAADGTSIHKSGNAEIRMQRNKHTLVYGAFLTVRKPSSPGINDEFEEIIEIVIPD</sequence>
<evidence type="ECO:0000313" key="4">
    <source>
        <dbReference type="Proteomes" id="UP001214017"/>
    </source>
</evidence>
<keyword evidence="1" id="KW-0812">Transmembrane</keyword>
<keyword evidence="1" id="KW-0472">Membrane</keyword>
<evidence type="ECO:0000256" key="1">
    <source>
        <dbReference type="SAM" id="Phobius"/>
    </source>
</evidence>
<name>A0AAP3WNL0_BACOV</name>
<accession>A0AAP3WNL0</accession>
<gene>
    <name evidence="3" type="ORF">PO240_23440</name>
</gene>
<keyword evidence="1" id="KW-1133">Transmembrane helix</keyword>
<dbReference type="RefSeq" id="WP_229070613.1">
    <property type="nucleotide sequence ID" value="NZ_BAABYJ010000001.1"/>
</dbReference>
<reference evidence="3" key="1">
    <citation type="submission" date="2022-10" db="EMBL/GenBank/DDBJ databases">
        <title>Human gut microbiome strain richness.</title>
        <authorList>
            <person name="Chen-Liaw A."/>
        </authorList>
    </citation>
    <scope>NUCLEOTIDE SEQUENCE</scope>
    <source>
        <strain evidence="3">F7_m1001271B151109d0_201107</strain>
    </source>
</reference>
<evidence type="ECO:0000313" key="3">
    <source>
        <dbReference type="EMBL" id="MDC2410831.1"/>
    </source>
</evidence>
<comment type="caution">
    <text evidence="3">The sequence shown here is derived from an EMBL/GenBank/DDBJ whole genome shotgun (WGS) entry which is preliminary data.</text>
</comment>
<dbReference type="Proteomes" id="UP001214017">
    <property type="component" value="Unassembled WGS sequence"/>
</dbReference>
<dbReference type="InterPro" id="IPR046692">
    <property type="entry name" value="DUF6562"/>
</dbReference>